<protein>
    <recommendedName>
        <fullName evidence="3">Glycosyl transferase family 11</fullName>
    </recommendedName>
</protein>
<dbReference type="PANTHER" id="PTHR40743:SF1">
    <property type="entry name" value="POSSIBLE GLYCOSYLTRANSFERASE"/>
    <property type="match status" value="1"/>
</dbReference>
<evidence type="ECO:0000313" key="1">
    <source>
        <dbReference type="EMBL" id="OOQ58078.1"/>
    </source>
</evidence>
<dbReference type="EMBL" id="MBTF01000034">
    <property type="protein sequence ID" value="OOQ58078.1"/>
    <property type="molecule type" value="Genomic_DNA"/>
</dbReference>
<dbReference type="AlphaFoldDB" id="A0A1S9PBT9"/>
<dbReference type="RefSeq" id="WP_078349807.1">
    <property type="nucleotide sequence ID" value="NZ_MBTF01000034.1"/>
</dbReference>
<comment type="caution">
    <text evidence="1">The sequence shown here is derived from an EMBL/GenBank/DDBJ whole genome shotgun (WGS) entry which is preliminary data.</text>
</comment>
<evidence type="ECO:0008006" key="3">
    <source>
        <dbReference type="Google" id="ProtNLM"/>
    </source>
</evidence>
<accession>A0A1S9PBT9</accession>
<dbReference type="Gene3D" id="3.40.50.11350">
    <property type="match status" value="1"/>
</dbReference>
<dbReference type="PANTHER" id="PTHR40743">
    <property type="entry name" value="NUCLEOTIDE-DIPHOSPHO-SUGAR TRANSFERASE CONTAINING PROTEIN"/>
    <property type="match status" value="1"/>
</dbReference>
<organism evidence="1 2">
    <name type="scientific">Mucilaginibacter pedocola</name>
    <dbReference type="NCBI Taxonomy" id="1792845"/>
    <lineage>
        <taxon>Bacteria</taxon>
        <taxon>Pseudomonadati</taxon>
        <taxon>Bacteroidota</taxon>
        <taxon>Sphingobacteriia</taxon>
        <taxon>Sphingobacteriales</taxon>
        <taxon>Sphingobacteriaceae</taxon>
        <taxon>Mucilaginibacter</taxon>
    </lineage>
</organism>
<evidence type="ECO:0000313" key="2">
    <source>
        <dbReference type="Proteomes" id="UP000189739"/>
    </source>
</evidence>
<name>A0A1S9PBT9_9SPHI</name>
<proteinExistence type="predicted"/>
<dbReference type="Proteomes" id="UP000189739">
    <property type="component" value="Unassembled WGS sequence"/>
</dbReference>
<dbReference type="OrthoDB" id="1432594at2"/>
<gene>
    <name evidence="1" type="ORF">BC343_10490</name>
</gene>
<keyword evidence="2" id="KW-1185">Reference proteome</keyword>
<dbReference type="STRING" id="1792845.BC343_10490"/>
<reference evidence="1 2" key="1">
    <citation type="submission" date="2016-07" db="EMBL/GenBank/DDBJ databases">
        <title>Genomic analysis of zinc-resistant bacterium Mucilaginibacter pedocola TBZ30.</title>
        <authorList>
            <person name="Huang J."/>
            <person name="Tang J."/>
        </authorList>
    </citation>
    <scope>NUCLEOTIDE SEQUENCE [LARGE SCALE GENOMIC DNA]</scope>
    <source>
        <strain evidence="1 2">TBZ30</strain>
    </source>
</reference>
<sequence length="276" mass="31114">MITIEPFGGLANRMRVIASGIWLQQQLGIGLNVVWNINNELACPYADLFLPIAGVNIITKPFKYYRLRRSNQPDKFAAWKAKAINTLLGFDYCIHESDFHELIWAGKLDILQAAKTHKRIYIQTCQEFGDNLTAFKLFKPIPAILARIEKTVQLFGPHSIGVHIRRTDNEYSVKHSPLDLFITAMEGQVRKEPETNFYLCSDDEDTKAKLKSIFGARIITANQKADRLSAEGMQDALIDMYCLAATQGVLGSYWSSFSDIATRLNNIPLTVIKAEA</sequence>